<dbReference type="Proteomes" id="UP000031166">
    <property type="component" value="Unassembled WGS sequence"/>
</dbReference>
<proteinExistence type="predicted"/>
<dbReference type="EMBL" id="JWSY01000007">
    <property type="protein sequence ID" value="KIC59439.1"/>
    <property type="molecule type" value="Genomic_DNA"/>
</dbReference>
<dbReference type="STRING" id="172043.RM53_05465"/>
<accession>A0A0B4CDX2</accession>
<reference evidence="1 2" key="1">
    <citation type="submission" date="2014-12" db="EMBL/GenBank/DDBJ databases">
        <title>Genome sequencing of Brevundimonas nasdae TPW30.</title>
        <authorList>
            <person name="Tan P.W."/>
            <person name="Chan K.-G."/>
        </authorList>
    </citation>
    <scope>NUCLEOTIDE SEQUENCE [LARGE SCALE GENOMIC DNA]</scope>
    <source>
        <strain evidence="1 2">TPW30</strain>
    </source>
</reference>
<organism evidence="1 2">
    <name type="scientific">Brevundimonas nasdae</name>
    <dbReference type="NCBI Taxonomy" id="172043"/>
    <lineage>
        <taxon>Bacteria</taxon>
        <taxon>Pseudomonadati</taxon>
        <taxon>Pseudomonadota</taxon>
        <taxon>Alphaproteobacteria</taxon>
        <taxon>Caulobacterales</taxon>
        <taxon>Caulobacteraceae</taxon>
        <taxon>Brevundimonas</taxon>
    </lineage>
</organism>
<protein>
    <submittedName>
        <fullName evidence="1">Uncharacterized protein</fullName>
    </submittedName>
</protein>
<comment type="caution">
    <text evidence="1">The sequence shown here is derived from an EMBL/GenBank/DDBJ whole genome shotgun (WGS) entry which is preliminary data.</text>
</comment>
<dbReference type="RefSeq" id="WP_157004451.1">
    <property type="nucleotide sequence ID" value="NZ_JWSY01000007.1"/>
</dbReference>
<evidence type="ECO:0000313" key="1">
    <source>
        <dbReference type="EMBL" id="KIC59439.1"/>
    </source>
</evidence>
<evidence type="ECO:0000313" key="2">
    <source>
        <dbReference type="Proteomes" id="UP000031166"/>
    </source>
</evidence>
<sequence>MGAIAALPPSLVAAGRVGGEEIRPRGQSEPAGEFDAIADPCAPAAGRDQPPYLALFSSGPKQIGFLAAMHTQDASSPTFRLISRSFERLQPKIVVVEGVPTEEGLSPARLSNRGFVRRRGGQYGENMQAAYEAEARDIPVIGGEPAQSTLLQAHVEAGADGADVFAAYLLRYLRGAFLARRPGGADDQLRDLQRRLLPTLGQSLGVTDFDIFQWYRASYGVLPAADSELAERGSPCGPGIASEIVARETRLRNEHLLRLIEALSGAYPSVLIVYGAGHFDALAPALRDLYGDSALIDGNVA</sequence>
<gene>
    <name evidence="1" type="ORF">RM53_05465</name>
</gene>
<dbReference type="AlphaFoldDB" id="A0A0B4CDX2"/>
<name>A0A0B4CDX2_9CAUL</name>